<dbReference type="RefSeq" id="WP_220747614.1">
    <property type="nucleotide sequence ID" value="NZ_BPFH01000001.1"/>
</dbReference>
<dbReference type="Proteomes" id="UP000786693">
    <property type="component" value="Unassembled WGS sequence"/>
</dbReference>
<sequence>MSPPRACMAARNNADLYAAVFTAKGLAFRRDAAGFVALDPPPPYYGHGVVTQPGAAEDLLRSVTEVHGPRVAIKDSFCEIDGPAHGLETLFDATWIWRAPGRTRPGRWRAVTTAIGLEQWEAAWKESSPTDGRMFPEGILAHPGMTVLVATEDGHVRAGCLANRSEDAIGMSNVFGRAAMADAAEAVGSCAPDLPVVGYERGQALFEALTAGFQAIGALRVLVPAQDNGPST</sequence>
<name>A0ABQ4NI76_9RHOB</name>
<proteinExistence type="predicted"/>
<gene>
    <name evidence="1" type="ORF">JANAI62_07430</name>
</gene>
<keyword evidence="2" id="KW-1185">Reference proteome</keyword>
<comment type="caution">
    <text evidence="1">The sequence shown here is derived from an EMBL/GenBank/DDBJ whole genome shotgun (WGS) entry which is preliminary data.</text>
</comment>
<dbReference type="EMBL" id="BPFH01000001">
    <property type="protein sequence ID" value="GIT94120.1"/>
    <property type="molecule type" value="Genomic_DNA"/>
</dbReference>
<evidence type="ECO:0008006" key="3">
    <source>
        <dbReference type="Google" id="ProtNLM"/>
    </source>
</evidence>
<evidence type="ECO:0000313" key="2">
    <source>
        <dbReference type="Proteomes" id="UP000786693"/>
    </source>
</evidence>
<evidence type="ECO:0000313" key="1">
    <source>
        <dbReference type="EMBL" id="GIT94120.1"/>
    </source>
</evidence>
<accession>A0ABQ4NI76</accession>
<reference evidence="1 2" key="1">
    <citation type="submission" date="2021-05" db="EMBL/GenBank/DDBJ databases">
        <title>Bacteria Genome sequencing.</title>
        <authorList>
            <person name="Takabe Y."/>
            <person name="Nakajima Y."/>
            <person name="Suzuki S."/>
            <person name="Shiozaki T."/>
        </authorList>
    </citation>
    <scope>NUCLEOTIDE SEQUENCE [LARGE SCALE GENOMIC DNA]</scope>
    <source>
        <strain evidence="1 2">AI_62</strain>
    </source>
</reference>
<organism evidence="1 2">
    <name type="scientific">Jannaschia pagri</name>
    <dbReference type="NCBI Taxonomy" id="2829797"/>
    <lineage>
        <taxon>Bacteria</taxon>
        <taxon>Pseudomonadati</taxon>
        <taxon>Pseudomonadota</taxon>
        <taxon>Alphaproteobacteria</taxon>
        <taxon>Rhodobacterales</taxon>
        <taxon>Roseobacteraceae</taxon>
        <taxon>Jannaschia</taxon>
    </lineage>
</organism>
<protein>
    <recommendedName>
        <fullName evidence="3">Amidase</fullName>
    </recommendedName>
</protein>